<protein>
    <submittedName>
        <fullName evidence="4">MCE family protein</fullName>
    </submittedName>
    <submittedName>
        <fullName evidence="5">Phospholipid/cholesterol/gamma-HCH transport system substrate-binding protein</fullName>
    </submittedName>
</protein>
<evidence type="ECO:0000256" key="1">
    <source>
        <dbReference type="SAM" id="Phobius"/>
    </source>
</evidence>
<reference evidence="4 7" key="2">
    <citation type="submission" date="2023-08" db="EMBL/GenBank/DDBJ databases">
        <title>Bioegradation of LLDPE and BLDPE plastic by marine bacteria from coast plastic debris.</title>
        <authorList>
            <person name="Rong Z."/>
        </authorList>
    </citation>
    <scope>NUCLEOTIDE SEQUENCE [LARGE SCALE GENOMIC DNA]</scope>
    <source>
        <strain evidence="4 7">Z-2</strain>
    </source>
</reference>
<dbReference type="EMBL" id="FNLM01000036">
    <property type="protein sequence ID" value="SDU79032.1"/>
    <property type="molecule type" value="Genomic_DNA"/>
</dbReference>
<dbReference type="GO" id="GO:0005576">
    <property type="term" value="C:extracellular region"/>
    <property type="evidence" value="ECO:0007669"/>
    <property type="project" value="TreeGrafter"/>
</dbReference>
<dbReference type="NCBIfam" id="TIGR00996">
    <property type="entry name" value="Mtu_fam_mce"/>
    <property type="match status" value="1"/>
</dbReference>
<dbReference type="EMBL" id="JAVLUS010000042">
    <property type="protein sequence ID" value="MDS1116936.1"/>
    <property type="molecule type" value="Genomic_DNA"/>
</dbReference>
<evidence type="ECO:0000259" key="2">
    <source>
        <dbReference type="Pfam" id="PF02470"/>
    </source>
</evidence>
<dbReference type="Proteomes" id="UP001265083">
    <property type="component" value="Unassembled WGS sequence"/>
</dbReference>
<accession>A0A1H2LDX9</accession>
<evidence type="ECO:0000259" key="3">
    <source>
        <dbReference type="Pfam" id="PF11887"/>
    </source>
</evidence>
<dbReference type="PANTHER" id="PTHR33371:SF18">
    <property type="entry name" value="MCE-FAMILY PROTEIN MCE3C"/>
    <property type="match status" value="1"/>
</dbReference>
<keyword evidence="7" id="KW-1185">Reference proteome</keyword>
<dbReference type="AlphaFoldDB" id="A0A1H2LDX9"/>
<dbReference type="Proteomes" id="UP000183180">
    <property type="component" value="Unassembled WGS sequence"/>
</dbReference>
<proteinExistence type="predicted"/>
<dbReference type="Pfam" id="PF11887">
    <property type="entry name" value="Mce4_CUP1"/>
    <property type="match status" value="1"/>
</dbReference>
<evidence type="ECO:0000313" key="4">
    <source>
        <dbReference type="EMBL" id="MDS1116936.1"/>
    </source>
</evidence>
<feature type="domain" description="Mammalian cell entry C-terminal" evidence="3">
    <location>
        <begin position="121"/>
        <end position="303"/>
    </location>
</feature>
<feature type="transmembrane region" description="Helical" evidence="1">
    <location>
        <begin position="12"/>
        <end position="30"/>
    </location>
</feature>
<organism evidence="5 6">
    <name type="scientific">Gordonia westfalica</name>
    <dbReference type="NCBI Taxonomy" id="158898"/>
    <lineage>
        <taxon>Bacteria</taxon>
        <taxon>Bacillati</taxon>
        <taxon>Actinomycetota</taxon>
        <taxon>Actinomycetes</taxon>
        <taxon>Mycobacteriales</taxon>
        <taxon>Gordoniaceae</taxon>
        <taxon>Gordonia</taxon>
    </lineage>
</organism>
<feature type="domain" description="Mce/MlaD" evidence="2">
    <location>
        <begin position="41"/>
        <end position="113"/>
    </location>
</feature>
<dbReference type="RefSeq" id="WP_005201341.1">
    <property type="nucleotide sequence ID" value="NZ_FNLM01000036.1"/>
</dbReference>
<dbReference type="InterPro" id="IPR052336">
    <property type="entry name" value="MlaD_Phospholipid_Transporter"/>
</dbReference>
<name>A0A1H2LDX9_9ACTN</name>
<evidence type="ECO:0000313" key="5">
    <source>
        <dbReference type="EMBL" id="SDU79032.1"/>
    </source>
</evidence>
<gene>
    <name evidence="4" type="ORF">RD149_24695</name>
    <name evidence="5" type="ORF">SAMN04488548_136135</name>
</gene>
<dbReference type="InterPro" id="IPR024516">
    <property type="entry name" value="Mce_C"/>
</dbReference>
<dbReference type="InterPro" id="IPR005693">
    <property type="entry name" value="Mce"/>
</dbReference>
<dbReference type="InterPro" id="IPR003399">
    <property type="entry name" value="Mce/MlaD"/>
</dbReference>
<keyword evidence="1" id="KW-1133">Transmembrane helix</keyword>
<evidence type="ECO:0000313" key="7">
    <source>
        <dbReference type="Proteomes" id="UP001265083"/>
    </source>
</evidence>
<dbReference type="PRINTS" id="PR01782">
    <property type="entry name" value="MCEVIRFACTOR"/>
</dbReference>
<reference evidence="5 6" key="1">
    <citation type="submission" date="2016-10" db="EMBL/GenBank/DDBJ databases">
        <authorList>
            <person name="de Groot N.N."/>
        </authorList>
    </citation>
    <scope>NUCLEOTIDE SEQUENCE [LARGE SCALE GENOMIC DNA]</scope>
    <source>
        <strain evidence="5 6">DSM 44215</strain>
    </source>
</reference>
<dbReference type="OrthoDB" id="5241191at2"/>
<evidence type="ECO:0000313" key="6">
    <source>
        <dbReference type="Proteomes" id="UP000183180"/>
    </source>
</evidence>
<sequence length="329" mass="35101">MRSDDSRRRIRAGLIGIGAILAVLALAFNYRSIPFLPGVTVVVAEFSDASGLNPDDEVHIAGVAAGSVQSIELAEDHVDVTMRLTDGWEKLGSETTASIKVETALGRRFVQLTTAGPGELGDRIPVSRTSSGFDLTESLDQLTETVGDTDKKSVVDAVESLDKVMNDLPSDIGGSLENVAAAARTVSSRDAGIRTLLQKADSVSDVLAERKGNITRLIDDGSVLFETLVDRAEVIRRLLTSLRAVSTEIETFVHDTGSSTPQMLEEVRQVTATLNANYANLEKSIKGMRTFVMQFADVLGSGPFFSVLLQNITPANLRGQQPGSPGGGR</sequence>
<keyword evidence="1" id="KW-0812">Transmembrane</keyword>
<dbReference type="STRING" id="158898.SAMN04488548_136135"/>
<dbReference type="Pfam" id="PF02470">
    <property type="entry name" value="MlaD"/>
    <property type="match status" value="1"/>
</dbReference>
<keyword evidence="1" id="KW-0472">Membrane</keyword>
<dbReference type="PANTHER" id="PTHR33371">
    <property type="entry name" value="INTERMEMBRANE PHOSPHOLIPID TRANSPORT SYSTEM BINDING PROTEIN MLAD-RELATED"/>
    <property type="match status" value="1"/>
</dbReference>